<evidence type="ECO:0000313" key="2">
    <source>
        <dbReference type="EMBL" id="SCY98638.1"/>
    </source>
</evidence>
<keyword evidence="1" id="KW-0472">Membrane</keyword>
<keyword evidence="3" id="KW-1185">Reference proteome</keyword>
<reference evidence="2 3" key="1">
    <citation type="submission" date="2016-10" db="EMBL/GenBank/DDBJ databases">
        <authorList>
            <person name="de Groot N.N."/>
        </authorList>
    </citation>
    <scope>NUCLEOTIDE SEQUENCE [LARGE SCALE GENOMIC DNA]</scope>
    <source>
        <strain evidence="2 3">DSM 18978</strain>
    </source>
</reference>
<gene>
    <name evidence="2" type="ORF">SAMN03080606_03405</name>
</gene>
<name>A0A1G5KEY8_9FIRM</name>
<keyword evidence="1" id="KW-1133">Transmembrane helix</keyword>
<accession>A0A1G5KEY8</accession>
<protein>
    <submittedName>
        <fullName evidence="2">Stage III sporulation protein AG</fullName>
    </submittedName>
</protein>
<dbReference type="InterPro" id="IPR014195">
    <property type="entry name" value="Spore_III_AG"/>
</dbReference>
<evidence type="ECO:0000313" key="3">
    <source>
        <dbReference type="Proteomes" id="UP000198636"/>
    </source>
</evidence>
<evidence type="ECO:0000256" key="1">
    <source>
        <dbReference type="SAM" id="Phobius"/>
    </source>
</evidence>
<keyword evidence="1" id="KW-0812">Transmembrane</keyword>
<dbReference type="NCBIfam" id="TIGR02830">
    <property type="entry name" value="spore_III_AG"/>
    <property type="match status" value="1"/>
</dbReference>
<dbReference type="AlphaFoldDB" id="A0A1G5KEY8"/>
<feature type="transmembrane region" description="Helical" evidence="1">
    <location>
        <begin position="16"/>
        <end position="35"/>
    </location>
</feature>
<sequence>MEKWSDAIKKMLSKKYVANLLVLIAAAIMVLIISGDLRSNPSPSKNINNNPMGDTLVKEVVEYKTEEDMVEARLKRILESIRGAGTVEVMITFEMGSEIVPALNTTISTDTSEEMDSNGGTRVVTSNSTTETIATTNDNSGNKPLVIKEIKPQINGVIVVAEGADDIEVKAKLYEAVKTVLQIPGHRVQIYPMN</sequence>
<dbReference type="OrthoDB" id="1634070at2"/>
<dbReference type="STRING" id="1120976.SAMN03080606_03405"/>
<dbReference type="Proteomes" id="UP000198636">
    <property type="component" value="Unassembled WGS sequence"/>
</dbReference>
<proteinExistence type="predicted"/>
<organism evidence="2 3">
    <name type="scientific">Alkaliphilus peptidifermentans DSM 18978</name>
    <dbReference type="NCBI Taxonomy" id="1120976"/>
    <lineage>
        <taxon>Bacteria</taxon>
        <taxon>Bacillati</taxon>
        <taxon>Bacillota</taxon>
        <taxon>Clostridia</taxon>
        <taxon>Peptostreptococcales</taxon>
        <taxon>Natronincolaceae</taxon>
        <taxon>Alkaliphilus</taxon>
    </lineage>
</organism>
<dbReference type="EMBL" id="FMUS01000026">
    <property type="protein sequence ID" value="SCY98638.1"/>
    <property type="molecule type" value="Genomic_DNA"/>
</dbReference>
<dbReference type="RefSeq" id="WP_091545861.1">
    <property type="nucleotide sequence ID" value="NZ_FMUS01000026.1"/>
</dbReference>